<dbReference type="InterPro" id="IPR008974">
    <property type="entry name" value="TRAF-like"/>
</dbReference>
<evidence type="ECO:0000313" key="3">
    <source>
        <dbReference type="Proteomes" id="UP001652623"/>
    </source>
</evidence>
<dbReference type="RefSeq" id="XP_060671454.1">
    <property type="nucleotide sequence ID" value="XM_060815471.1"/>
</dbReference>
<name>A0ABM4A3Z7_ZIZJJ</name>
<dbReference type="PROSITE" id="PS50144">
    <property type="entry name" value="MATH"/>
    <property type="match status" value="2"/>
</dbReference>
<evidence type="ECO:0000259" key="2">
    <source>
        <dbReference type="PROSITE" id="PS50144"/>
    </source>
</evidence>
<dbReference type="SMART" id="SM00061">
    <property type="entry name" value="MATH"/>
    <property type="match status" value="2"/>
</dbReference>
<gene>
    <name evidence="4" type="primary">LOC132803194</name>
</gene>
<protein>
    <submittedName>
        <fullName evidence="4">Uncharacterized protein LOC132803194</fullName>
    </submittedName>
</protein>
<keyword evidence="3" id="KW-1185">Reference proteome</keyword>
<feature type="domain" description="MATH" evidence="2">
    <location>
        <begin position="297"/>
        <end position="416"/>
    </location>
</feature>
<reference evidence="4" key="1">
    <citation type="submission" date="2025-08" db="UniProtKB">
        <authorList>
            <consortium name="RefSeq"/>
        </authorList>
    </citation>
    <scope>IDENTIFICATION</scope>
    <source>
        <tissue evidence="4">Seedling</tissue>
    </source>
</reference>
<dbReference type="GeneID" id="132803194"/>
<accession>A0ABM4A3Z7</accession>
<dbReference type="SUPFAM" id="SSF49599">
    <property type="entry name" value="TRAF domain-like"/>
    <property type="match status" value="2"/>
</dbReference>
<dbReference type="CDD" id="cd00121">
    <property type="entry name" value="MATH"/>
    <property type="match status" value="2"/>
</dbReference>
<organism evidence="3 4">
    <name type="scientific">Ziziphus jujuba</name>
    <name type="common">Chinese jujube</name>
    <name type="synonym">Ziziphus sativa</name>
    <dbReference type="NCBI Taxonomy" id="326968"/>
    <lineage>
        <taxon>Eukaryota</taxon>
        <taxon>Viridiplantae</taxon>
        <taxon>Streptophyta</taxon>
        <taxon>Embryophyta</taxon>
        <taxon>Tracheophyta</taxon>
        <taxon>Spermatophyta</taxon>
        <taxon>Magnoliopsida</taxon>
        <taxon>eudicotyledons</taxon>
        <taxon>Gunneridae</taxon>
        <taxon>Pentapetalae</taxon>
        <taxon>rosids</taxon>
        <taxon>fabids</taxon>
        <taxon>Rosales</taxon>
        <taxon>Rhamnaceae</taxon>
        <taxon>Paliureae</taxon>
        <taxon>Ziziphus</taxon>
    </lineage>
</organism>
<proteinExistence type="predicted"/>
<evidence type="ECO:0000256" key="1">
    <source>
        <dbReference type="SAM" id="MobiDB-lite"/>
    </source>
</evidence>
<dbReference type="Proteomes" id="UP001652623">
    <property type="component" value="Chromosome 3"/>
</dbReference>
<feature type="domain" description="MATH" evidence="2">
    <location>
        <begin position="142"/>
        <end position="277"/>
    </location>
</feature>
<dbReference type="Pfam" id="PF22486">
    <property type="entry name" value="MATH_2"/>
    <property type="match status" value="2"/>
</dbReference>
<dbReference type="InterPro" id="IPR002083">
    <property type="entry name" value="MATH/TRAF_dom"/>
</dbReference>
<dbReference type="PANTHER" id="PTHR46162">
    <property type="entry name" value="TRAF-LIKE FAMILY PROTEIN"/>
    <property type="match status" value="1"/>
</dbReference>
<dbReference type="PANTHER" id="PTHR46162:SF40">
    <property type="entry name" value="TRAF-LIKE FAMILY PROTEIN"/>
    <property type="match status" value="1"/>
</dbReference>
<sequence length="416" mass="48074">MKELKLEQTKVTISFRGSKLRERDREDDRKRRESSERMGCCRRLPWRFPGASTASPVTRAHSDEAHIMGCQSVWSVQLGCAGTRRIRLERERRLPPLPPLDRGASPPDRPPNLADKLTGGWAMSMARASEQWILNYKRDFPPVDYSLKVNSYTLLSESETEKYDTKVFEAGGHKWRLSFYPNGDLKNNGNGYISLYLEIVETNTYALNWEVTANFKFLVYDQMEDNYLTIQVANGVVRRFHAMKKEWGIAQLLPLETFKNPSLGYLVNDSCVFGVDVGVVNCSGNWESISMTKQPKKGTYTWKIENFCSLNKPFCSEVFNVEGLNWKLLIHPNGDSSHHGVKNKSFSFYLELVDWGSRQMKKAVYAEYNLKVLHQVDDDQHVERKVSHWFKDDILNWGFAWFMPLKNLRDESKGSL</sequence>
<evidence type="ECO:0000313" key="4">
    <source>
        <dbReference type="RefSeq" id="XP_060671454.1"/>
    </source>
</evidence>
<feature type="region of interest" description="Disordered" evidence="1">
    <location>
        <begin position="91"/>
        <end position="112"/>
    </location>
</feature>
<dbReference type="Gene3D" id="2.60.210.10">
    <property type="entry name" value="Apoptosis, Tumor Necrosis Factor Receptor Associated Protein 2, Chain A"/>
    <property type="match status" value="2"/>
</dbReference>